<organism evidence="1 2">
    <name type="scientific">Slackia heliotrinireducens (strain ATCC 29202 / DSM 20476 / NCTC 11029 / RHS 1)</name>
    <name type="common">Peptococcus heliotrinreducens</name>
    <dbReference type="NCBI Taxonomy" id="471855"/>
    <lineage>
        <taxon>Bacteria</taxon>
        <taxon>Bacillati</taxon>
        <taxon>Actinomycetota</taxon>
        <taxon>Coriobacteriia</taxon>
        <taxon>Eggerthellales</taxon>
        <taxon>Eggerthellaceae</taxon>
        <taxon>Slackia</taxon>
    </lineage>
</organism>
<protein>
    <submittedName>
        <fullName evidence="1">Uncharacterized protein</fullName>
    </submittedName>
</protein>
<sequence>MNGKKCFQGVVEETLRADPVTSFSCIDKGVWEANVSQVSCFPAVMTVRAINGMVTISLESGLYVPAERVAEANALSMFKNRLYVVAGWLALPSEGGSLTFEATFDGHQASSWTQNAIIGAQVSLKKSAGDYMRVLSGESAYSVYSDECEDR</sequence>
<keyword evidence="2" id="KW-1185">Reference proteome</keyword>
<dbReference type="Proteomes" id="UP000002026">
    <property type="component" value="Chromosome"/>
</dbReference>
<dbReference type="AlphaFoldDB" id="C7N292"/>
<name>C7N292_SLAHD</name>
<dbReference type="EMBL" id="CP001684">
    <property type="protein sequence ID" value="ACV21398.1"/>
    <property type="molecule type" value="Genomic_DNA"/>
</dbReference>
<dbReference type="RefSeq" id="WP_012797507.1">
    <property type="nucleotide sequence ID" value="NC_013165.1"/>
</dbReference>
<reference evidence="1 2" key="1">
    <citation type="journal article" date="2009" name="Stand. Genomic Sci.">
        <title>Complete genome sequence of Slackia heliotrinireducens type strain (RHS 1).</title>
        <authorList>
            <person name="Pukall R."/>
            <person name="Lapidus A."/>
            <person name="Nolan M."/>
            <person name="Copeland A."/>
            <person name="Glavina Del Rio T."/>
            <person name="Lucas S."/>
            <person name="Chen F."/>
            <person name="Tice H."/>
            <person name="Cheng J.F."/>
            <person name="Chertkov O."/>
            <person name="Bruce D."/>
            <person name="Goodwin L."/>
            <person name="Kuske C."/>
            <person name="Brettin T."/>
            <person name="Detter J.C."/>
            <person name="Han C."/>
            <person name="Pitluck S."/>
            <person name="Pati A."/>
            <person name="Mavrommatis K."/>
            <person name="Ivanova N."/>
            <person name="Ovchinnikova G."/>
            <person name="Chen A."/>
            <person name="Palaniappan K."/>
            <person name="Schneider S."/>
            <person name="Rohde M."/>
            <person name="Chain P."/>
            <person name="D'haeseleer P."/>
            <person name="Goker M."/>
            <person name="Bristow J."/>
            <person name="Eisen J.A."/>
            <person name="Markowitz V."/>
            <person name="Kyrpides N.C."/>
            <person name="Klenk H.P."/>
            <person name="Hugenholtz P."/>
        </authorList>
    </citation>
    <scope>NUCLEOTIDE SEQUENCE [LARGE SCALE GENOMIC DNA]</scope>
    <source>
        <strain evidence="2">ATCC 29202 / DSM 20476 / NCTC 11029 / RHS 1</strain>
    </source>
</reference>
<proteinExistence type="predicted"/>
<dbReference type="STRING" id="471855.Shel_03310"/>
<dbReference type="KEGG" id="shi:Shel_03310"/>
<evidence type="ECO:0000313" key="2">
    <source>
        <dbReference type="Proteomes" id="UP000002026"/>
    </source>
</evidence>
<accession>C7N292</accession>
<evidence type="ECO:0000313" key="1">
    <source>
        <dbReference type="EMBL" id="ACV21398.1"/>
    </source>
</evidence>
<dbReference type="HOGENOM" id="CLU_1730179_0_0_11"/>
<gene>
    <name evidence="1" type="ordered locus">Shel_03310</name>
</gene>